<protein>
    <submittedName>
        <fullName evidence="4">BTB/POZ domain-containing protein 8</fullName>
    </submittedName>
</protein>
<dbReference type="SUPFAM" id="SSF54695">
    <property type="entry name" value="POZ domain"/>
    <property type="match status" value="1"/>
</dbReference>
<dbReference type="AlphaFoldDB" id="A0A8J6GS53"/>
<evidence type="ECO:0000313" key="5">
    <source>
        <dbReference type="Proteomes" id="UP000710432"/>
    </source>
</evidence>
<evidence type="ECO:0000313" key="4">
    <source>
        <dbReference type="EMBL" id="KAH0515374.1"/>
    </source>
</evidence>
<name>A0A8J6GS53_MICOH</name>
<feature type="transmembrane region" description="Helical" evidence="2">
    <location>
        <begin position="159"/>
        <end position="180"/>
    </location>
</feature>
<evidence type="ECO:0000256" key="1">
    <source>
        <dbReference type="SAM" id="MobiDB-lite"/>
    </source>
</evidence>
<proteinExistence type="predicted"/>
<sequence length="218" mass="23633">MAHCAAGGAPPAVLPRSPGLSRKGVPRKGPGERRKLKAVVSEQLSRDVLRLLREEIHTDTVLSVGGSLFKVHRAVLLARAPGFYFHVNGQTPSGLTNELVPVDNVDASELRAFLHTYVVLARMVLARVVLARVVLARVVLARMVLAHVVLARMVLARMVLARVVLARVVLARVVLARMVLARMVLARMVLARMVLAACMVLAHVVLAHRYYSVCGVGA</sequence>
<dbReference type="SUPFAM" id="SSF141571">
    <property type="entry name" value="Pentapeptide repeat-like"/>
    <property type="match status" value="1"/>
</dbReference>
<dbReference type="Gene3D" id="3.30.710.10">
    <property type="entry name" value="Potassium Channel Kv1.1, Chain A"/>
    <property type="match status" value="1"/>
</dbReference>
<dbReference type="Pfam" id="PF00651">
    <property type="entry name" value="BTB"/>
    <property type="match status" value="1"/>
</dbReference>
<accession>A0A8J6GS53</accession>
<keyword evidence="2" id="KW-0812">Transmembrane</keyword>
<gene>
    <name evidence="4" type="ORF">LTLLF_130250</name>
</gene>
<organism evidence="4 5">
    <name type="scientific">Microtus ochrogaster</name>
    <name type="common">Prairie vole</name>
    <dbReference type="NCBI Taxonomy" id="79684"/>
    <lineage>
        <taxon>Eukaryota</taxon>
        <taxon>Metazoa</taxon>
        <taxon>Chordata</taxon>
        <taxon>Craniata</taxon>
        <taxon>Vertebrata</taxon>
        <taxon>Euteleostomi</taxon>
        <taxon>Mammalia</taxon>
        <taxon>Eutheria</taxon>
        <taxon>Euarchontoglires</taxon>
        <taxon>Glires</taxon>
        <taxon>Rodentia</taxon>
        <taxon>Myomorpha</taxon>
        <taxon>Muroidea</taxon>
        <taxon>Cricetidae</taxon>
        <taxon>Arvicolinae</taxon>
        <taxon>Microtus</taxon>
    </lineage>
</organism>
<comment type="caution">
    <text evidence="4">The sequence shown here is derived from an EMBL/GenBank/DDBJ whole genome shotgun (WGS) entry which is preliminary data.</text>
</comment>
<dbReference type="EMBL" id="JAATJU010020887">
    <property type="protein sequence ID" value="KAH0515374.1"/>
    <property type="molecule type" value="Genomic_DNA"/>
</dbReference>
<feature type="domain" description="BTB" evidence="3">
    <location>
        <begin position="58"/>
        <end position="115"/>
    </location>
</feature>
<evidence type="ECO:0000259" key="3">
    <source>
        <dbReference type="PROSITE" id="PS50097"/>
    </source>
</evidence>
<evidence type="ECO:0000256" key="2">
    <source>
        <dbReference type="SAM" id="Phobius"/>
    </source>
</evidence>
<feature type="transmembrane region" description="Helical" evidence="2">
    <location>
        <begin position="129"/>
        <end position="153"/>
    </location>
</feature>
<reference evidence="4" key="1">
    <citation type="submission" date="2020-03" db="EMBL/GenBank/DDBJ databases">
        <title>Studies in the Genomics of Life Span.</title>
        <authorList>
            <person name="Glass D."/>
        </authorList>
    </citation>
    <scope>NUCLEOTIDE SEQUENCE</scope>
    <source>
        <strain evidence="4">LTLLF</strain>
        <tissue evidence="4">Muscle</tissue>
    </source>
</reference>
<keyword evidence="2" id="KW-0472">Membrane</keyword>
<dbReference type="InterPro" id="IPR011333">
    <property type="entry name" value="SKP1/BTB/POZ_sf"/>
</dbReference>
<feature type="region of interest" description="Disordered" evidence="1">
    <location>
        <begin position="1"/>
        <end position="32"/>
    </location>
</feature>
<dbReference type="PROSITE" id="PS50097">
    <property type="entry name" value="BTB"/>
    <property type="match status" value="1"/>
</dbReference>
<dbReference type="Proteomes" id="UP000710432">
    <property type="component" value="Unassembled WGS sequence"/>
</dbReference>
<keyword evidence="2" id="KW-1133">Transmembrane helix</keyword>
<dbReference type="InterPro" id="IPR000210">
    <property type="entry name" value="BTB/POZ_dom"/>
</dbReference>
<feature type="transmembrane region" description="Helical" evidence="2">
    <location>
        <begin position="189"/>
        <end position="211"/>
    </location>
</feature>